<name>A0AAF0FVB8_9EURY</name>
<sequence length="420" mass="47365">MNLIEKYKKKVLQILVLLLSLCILIPATSAIDISGEEKTIFTAEEDAGIYAAIDSGNILIREALLDKVSSWSKFYIYNISEEKLEKIADYSFYSHNLAINKNIAVWQGKSEERDWVEGKYDVYVYNLDERNTPKIIVDKFNSVDDLTVGENMIIITGRNSIAESSDYDHGDIFVYNLEDGDMNRYELPGFQSEVAISGKNIFFRDNRYGQLTAMVHLMNIETGETWQIGDEEKGVYLSPDISGDKIVYKFDEDFGSFLKDSAPQLLLMTDISSNETTIIASPGERIKGGPKIDSDNIVWGDKRNGIYYSVWFYNVNEGKEVFIADTNEEYGTEVDISGDTVIWTDIVDGKDVLKLIRLDIPENSAYVTGAQQTPELEKSTTENDPGESTIKPAGLYSEITFAAIIFGLCIFAMRTINYKK</sequence>
<dbReference type="SUPFAM" id="SSF82171">
    <property type="entry name" value="DPP6 N-terminal domain-like"/>
    <property type="match status" value="1"/>
</dbReference>
<dbReference type="KEGG" id="manq:L1994_10755"/>
<organism evidence="3 4">
    <name type="scientific">Methanomicrobium antiquum</name>
    <dbReference type="NCBI Taxonomy" id="487686"/>
    <lineage>
        <taxon>Archaea</taxon>
        <taxon>Methanobacteriati</taxon>
        <taxon>Methanobacteriota</taxon>
        <taxon>Stenosarchaea group</taxon>
        <taxon>Methanomicrobia</taxon>
        <taxon>Methanomicrobiales</taxon>
        <taxon>Methanomicrobiaceae</taxon>
        <taxon>Methanomicrobium</taxon>
    </lineage>
</organism>
<keyword evidence="4" id="KW-1185">Reference proteome</keyword>
<evidence type="ECO:0000256" key="1">
    <source>
        <dbReference type="SAM" id="MobiDB-lite"/>
    </source>
</evidence>
<feature type="transmembrane region" description="Helical" evidence="2">
    <location>
        <begin position="393"/>
        <end position="413"/>
    </location>
</feature>
<feature type="region of interest" description="Disordered" evidence="1">
    <location>
        <begin position="369"/>
        <end position="389"/>
    </location>
</feature>
<dbReference type="GeneID" id="79950883"/>
<gene>
    <name evidence="3" type="ORF">L1994_10755</name>
</gene>
<dbReference type="RefSeq" id="WP_278099439.1">
    <property type="nucleotide sequence ID" value="NZ_CP091092.1"/>
</dbReference>
<reference evidence="3" key="1">
    <citation type="submission" date="2022-01" db="EMBL/GenBank/DDBJ databases">
        <title>Complete genome of Methanomicrobium antiquum DSM 21220.</title>
        <authorList>
            <person name="Chen S.-C."/>
            <person name="You Y.-T."/>
            <person name="Zhou Y.-Z."/>
            <person name="Lai M.-C."/>
        </authorList>
    </citation>
    <scope>NUCLEOTIDE SEQUENCE</scope>
    <source>
        <strain evidence="3">DSM 21220</strain>
    </source>
</reference>
<dbReference type="PANTHER" id="PTHR36842:SF1">
    <property type="entry name" value="PROTEIN TOLB"/>
    <property type="match status" value="1"/>
</dbReference>
<evidence type="ECO:0000313" key="4">
    <source>
        <dbReference type="Proteomes" id="UP001218895"/>
    </source>
</evidence>
<proteinExistence type="predicted"/>
<dbReference type="PANTHER" id="PTHR36842">
    <property type="entry name" value="PROTEIN TOLB HOMOLOG"/>
    <property type="match status" value="1"/>
</dbReference>
<dbReference type="Gene3D" id="2.120.10.30">
    <property type="entry name" value="TolB, C-terminal domain"/>
    <property type="match status" value="1"/>
</dbReference>
<dbReference type="InterPro" id="IPR011042">
    <property type="entry name" value="6-blade_b-propeller_TolB-like"/>
</dbReference>
<dbReference type="Proteomes" id="UP001218895">
    <property type="component" value="Chromosome"/>
</dbReference>
<accession>A0AAF0FVB8</accession>
<dbReference type="AlphaFoldDB" id="A0AAF0FVB8"/>
<keyword evidence="2" id="KW-1133">Transmembrane helix</keyword>
<dbReference type="EMBL" id="CP091092">
    <property type="protein sequence ID" value="WFN36605.1"/>
    <property type="molecule type" value="Genomic_DNA"/>
</dbReference>
<evidence type="ECO:0000313" key="3">
    <source>
        <dbReference type="EMBL" id="WFN36605.1"/>
    </source>
</evidence>
<protein>
    <submittedName>
        <fullName evidence="3">Uncharacterized protein</fullName>
    </submittedName>
</protein>
<keyword evidence="2" id="KW-0472">Membrane</keyword>
<evidence type="ECO:0000256" key="2">
    <source>
        <dbReference type="SAM" id="Phobius"/>
    </source>
</evidence>
<keyword evidence="2" id="KW-0812">Transmembrane</keyword>